<organism evidence="3 4">
    <name type="scientific">Tenggerimyces flavus</name>
    <dbReference type="NCBI Taxonomy" id="1708749"/>
    <lineage>
        <taxon>Bacteria</taxon>
        <taxon>Bacillati</taxon>
        <taxon>Actinomycetota</taxon>
        <taxon>Actinomycetes</taxon>
        <taxon>Propionibacteriales</taxon>
        <taxon>Nocardioidaceae</taxon>
        <taxon>Tenggerimyces</taxon>
    </lineage>
</organism>
<evidence type="ECO:0000313" key="3">
    <source>
        <dbReference type="EMBL" id="MFC3765672.1"/>
    </source>
</evidence>
<gene>
    <name evidence="3" type="ORF">ACFOUW_32890</name>
</gene>
<keyword evidence="1" id="KW-0560">Oxidoreductase</keyword>
<dbReference type="PANTHER" id="PTHR43244:SF1">
    <property type="entry name" value="5,10-METHYLENETETRAHYDROMETHANOPTERIN REDUCTASE"/>
    <property type="match status" value="1"/>
</dbReference>
<reference evidence="4" key="1">
    <citation type="journal article" date="2019" name="Int. J. Syst. Evol. Microbiol.">
        <title>The Global Catalogue of Microorganisms (GCM) 10K type strain sequencing project: providing services to taxonomists for standard genome sequencing and annotation.</title>
        <authorList>
            <consortium name="The Broad Institute Genomics Platform"/>
            <consortium name="The Broad Institute Genome Sequencing Center for Infectious Disease"/>
            <person name="Wu L."/>
            <person name="Ma J."/>
        </authorList>
    </citation>
    <scope>NUCLEOTIDE SEQUENCE [LARGE SCALE GENOMIC DNA]</scope>
    <source>
        <strain evidence="4">CGMCC 4.7241</strain>
    </source>
</reference>
<dbReference type="InterPro" id="IPR036661">
    <property type="entry name" value="Luciferase-like_sf"/>
</dbReference>
<evidence type="ECO:0000259" key="2">
    <source>
        <dbReference type="Pfam" id="PF00296"/>
    </source>
</evidence>
<name>A0ABV7YMQ2_9ACTN</name>
<dbReference type="Pfam" id="PF00296">
    <property type="entry name" value="Bac_luciferase"/>
    <property type="match status" value="1"/>
</dbReference>
<comment type="caution">
    <text evidence="3">The sequence shown here is derived from an EMBL/GenBank/DDBJ whole genome shotgun (WGS) entry which is preliminary data.</text>
</comment>
<protein>
    <submittedName>
        <fullName evidence="3">LLM class flavin-dependent oxidoreductase</fullName>
    </submittedName>
</protein>
<keyword evidence="4" id="KW-1185">Reference proteome</keyword>
<accession>A0ABV7YMQ2</accession>
<dbReference type="EMBL" id="JBHRZH010000041">
    <property type="protein sequence ID" value="MFC3765672.1"/>
    <property type="molecule type" value="Genomic_DNA"/>
</dbReference>
<dbReference type="SUPFAM" id="SSF51679">
    <property type="entry name" value="Bacterial luciferase-like"/>
    <property type="match status" value="1"/>
</dbReference>
<feature type="domain" description="Luciferase-like" evidence="2">
    <location>
        <begin position="9"/>
        <end position="202"/>
    </location>
</feature>
<dbReference type="InterPro" id="IPR011251">
    <property type="entry name" value="Luciferase-like_dom"/>
</dbReference>
<proteinExistence type="predicted"/>
<dbReference type="Gene3D" id="3.20.20.30">
    <property type="entry name" value="Luciferase-like domain"/>
    <property type="match status" value="2"/>
</dbReference>
<dbReference type="RefSeq" id="WP_205116443.1">
    <property type="nucleotide sequence ID" value="NZ_JAFBCM010000001.1"/>
</dbReference>
<dbReference type="Proteomes" id="UP001595699">
    <property type="component" value="Unassembled WGS sequence"/>
</dbReference>
<evidence type="ECO:0000256" key="1">
    <source>
        <dbReference type="ARBA" id="ARBA00023002"/>
    </source>
</evidence>
<evidence type="ECO:0000313" key="4">
    <source>
        <dbReference type="Proteomes" id="UP001595699"/>
    </source>
</evidence>
<dbReference type="InterPro" id="IPR050564">
    <property type="entry name" value="F420-G6PD/mer"/>
</dbReference>
<sequence length="260" mass="27381">MAGRAPSGDWLAMARRIEGFGFSTLLVPDTRHTLSPFAAIAAASAVTTSLRFSPFVLSAPNWTPGQLVRETATATELTGGRFELGIGAGRPDAATDADEFGRPFGTPGERLAQVEQAIAAIRAQPNVPPILMAAGGTRALRLAATQADIIALGVPPKTTEDSVRSRVAEIREYAGARFDELEIGINLLTVGSELPQEAARRFGFELGDVPPDTPAVLPGTVDEMVATLQRRREELGISYVAVGEAHAEALAPVVERLSGT</sequence>
<dbReference type="PANTHER" id="PTHR43244">
    <property type="match status" value="1"/>
</dbReference>